<accession>A0A5P9U3K3</accession>
<proteinExistence type="predicted"/>
<sequence length="30" mass="3498">MFLIGSKSSILMIIAWNIMKDFWTAVDIRP</sequence>
<name>A0A5P9U3K3_9BETA</name>
<evidence type="ECO:0000313" key="1">
    <source>
        <dbReference type="EMBL" id="QFW55123.1"/>
    </source>
</evidence>
<organism evidence="1">
    <name type="scientific">Human betaherpesvirus 6</name>
    <dbReference type="NCBI Taxonomy" id="10368"/>
    <lineage>
        <taxon>Viruses</taxon>
        <taxon>Duplodnaviria</taxon>
        <taxon>Heunggongvirae</taxon>
        <taxon>Peploviricota</taxon>
        <taxon>Herviviricetes</taxon>
        <taxon>Herpesvirales</taxon>
        <taxon>Orthoherpesviridae</taxon>
        <taxon>Betaherpesvirinae</taxon>
        <taxon>Roseolovirus</taxon>
    </lineage>
</organism>
<reference evidence="1" key="1">
    <citation type="journal article" date="2018" name="BMC Genomics">
        <title>Comparative genomic, transcriptomic, and proteomic reannotation of human herpesvirus 6.</title>
        <authorList>
            <person name="Greninger A.L."/>
            <person name="Knudsen G.M."/>
            <person name="Roychoudhury P."/>
            <person name="Hanson D.J."/>
            <person name="Sedlak R.H."/>
            <person name="Xie H."/>
            <person name="Guan J."/>
            <person name="Nguyen T."/>
            <person name="Peddu V."/>
            <person name="Boeckh M."/>
            <person name="Huang M.L."/>
            <person name="Cook L."/>
            <person name="Depledge D.P."/>
            <person name="Zerr D.M."/>
            <person name="Koelle D.M."/>
            <person name="Gantt S."/>
            <person name="Yoshikawa T."/>
            <person name="Caserta M."/>
            <person name="Hill J.A."/>
            <person name="Jerome K.R."/>
        </authorList>
    </citation>
    <scope>NUCLEOTIDE SEQUENCE</scope>
    <source>
        <strain evidence="1">HP8H1</strain>
    </source>
</reference>
<dbReference type="EMBL" id="KY315527">
    <property type="protein sequence ID" value="QFW55123.1"/>
    <property type="molecule type" value="Genomic_DNA"/>
</dbReference>
<protein>
    <submittedName>
        <fullName evidence="1">Uncharacterized protein</fullName>
    </submittedName>
</protein>